<keyword evidence="5" id="KW-1185">Reference proteome</keyword>
<dbReference type="eggNOG" id="KOG3478">
    <property type="taxonomic scope" value="Eukaryota"/>
</dbReference>
<evidence type="ECO:0000256" key="3">
    <source>
        <dbReference type="SAM" id="Coils"/>
    </source>
</evidence>
<evidence type="ECO:0000313" key="4">
    <source>
        <dbReference type="EMBL" id="CCK68703.1"/>
    </source>
</evidence>
<sequence length="119" mass="13290">MSNPAAKYQKAQSALEELIVARQKLETQLQENKIVIEEFDALKEDSKVYKLTGSVLLPVDQDEARTNVDKRLEFINGEIDRCEENIKEKQETLEGLRSELMKLQAAAQANAAAPTASAK</sequence>
<evidence type="ECO:0000256" key="1">
    <source>
        <dbReference type="ARBA" id="ARBA00008045"/>
    </source>
</evidence>
<keyword evidence="2" id="KW-0143">Chaperone</keyword>
<dbReference type="InterPro" id="IPR009053">
    <property type="entry name" value="Prefoldin"/>
</dbReference>
<dbReference type="AlphaFoldDB" id="J7RGN4"/>
<proteinExistence type="inferred from homology"/>
<dbReference type="STRING" id="1071383.J7RGN4"/>
<dbReference type="CDD" id="cd23161">
    <property type="entry name" value="Prefoldin_6"/>
    <property type="match status" value="1"/>
</dbReference>
<gene>
    <name evidence="4" type="primary">KNAG0B02610</name>
    <name evidence="4" type="ordered locus">KNAG_0B02610</name>
</gene>
<dbReference type="GO" id="GO:0006457">
    <property type="term" value="P:protein folding"/>
    <property type="evidence" value="ECO:0007669"/>
    <property type="project" value="EnsemblFungi"/>
</dbReference>
<dbReference type="SUPFAM" id="SSF46579">
    <property type="entry name" value="Prefoldin"/>
    <property type="match status" value="1"/>
</dbReference>
<dbReference type="OrthoDB" id="248120at2759"/>
<reference evidence="4 5" key="1">
    <citation type="journal article" date="2011" name="Proc. Natl. Acad. Sci. U.S.A.">
        <title>Evolutionary erosion of yeast sex chromosomes by mating-type switching accidents.</title>
        <authorList>
            <person name="Gordon J.L."/>
            <person name="Armisen D."/>
            <person name="Proux-Wera E."/>
            <person name="Oheigeartaigh S.S."/>
            <person name="Byrne K.P."/>
            <person name="Wolfe K.H."/>
        </authorList>
    </citation>
    <scope>NUCLEOTIDE SEQUENCE [LARGE SCALE GENOMIC DNA]</scope>
    <source>
        <strain evidence="5">ATCC MYA-139 / BCRC 22969 / CBS 8797 / CCRC 22969 / KCTC 17520 / NBRC 10181 / NCYC 3082</strain>
    </source>
</reference>
<dbReference type="GO" id="GO:0015631">
    <property type="term" value="F:tubulin binding"/>
    <property type="evidence" value="ECO:0007669"/>
    <property type="project" value="EnsemblFungi"/>
</dbReference>
<keyword evidence="3" id="KW-0175">Coiled coil</keyword>
<dbReference type="GO" id="GO:0051131">
    <property type="term" value="P:chaperone-mediated protein complex assembly"/>
    <property type="evidence" value="ECO:0007669"/>
    <property type="project" value="TreeGrafter"/>
</dbReference>
<dbReference type="InterPro" id="IPR002777">
    <property type="entry name" value="PFD_beta-like"/>
</dbReference>
<organism evidence="4 5">
    <name type="scientific">Huiozyma naganishii (strain ATCC MYA-139 / BCRC 22969 / CBS 8797 / KCTC 17520 / NBRC 10181 / NCYC 3082 / Yp74L-3)</name>
    <name type="common">Yeast</name>
    <name type="synonym">Kazachstania naganishii</name>
    <dbReference type="NCBI Taxonomy" id="1071383"/>
    <lineage>
        <taxon>Eukaryota</taxon>
        <taxon>Fungi</taxon>
        <taxon>Dikarya</taxon>
        <taxon>Ascomycota</taxon>
        <taxon>Saccharomycotina</taxon>
        <taxon>Saccharomycetes</taxon>
        <taxon>Saccharomycetales</taxon>
        <taxon>Saccharomycetaceae</taxon>
        <taxon>Huiozyma</taxon>
    </lineage>
</organism>
<evidence type="ECO:0000256" key="2">
    <source>
        <dbReference type="ARBA" id="ARBA00023186"/>
    </source>
</evidence>
<dbReference type="GO" id="GO:0005737">
    <property type="term" value="C:cytoplasm"/>
    <property type="evidence" value="ECO:0007669"/>
    <property type="project" value="EnsemblFungi"/>
</dbReference>
<comment type="similarity">
    <text evidence="1">Belongs to the prefoldin subunit beta family.</text>
</comment>
<dbReference type="PANTHER" id="PTHR21431:SF0">
    <property type="entry name" value="PREFOLDIN SUBUNIT 6"/>
    <property type="match status" value="1"/>
</dbReference>
<dbReference type="GO" id="GO:0016272">
    <property type="term" value="C:prefoldin complex"/>
    <property type="evidence" value="ECO:0007669"/>
    <property type="project" value="EnsemblFungi"/>
</dbReference>
<feature type="coiled-coil region" evidence="3">
    <location>
        <begin position="72"/>
        <end position="106"/>
    </location>
</feature>
<dbReference type="RefSeq" id="XP_022462949.1">
    <property type="nucleotide sequence ID" value="XM_022611552.1"/>
</dbReference>
<dbReference type="PANTHER" id="PTHR21431">
    <property type="entry name" value="PREFOLDIN SUBUNIT 6"/>
    <property type="match status" value="1"/>
</dbReference>
<accession>J7RGN4</accession>
<dbReference type="HOGENOM" id="CLU_125172_1_1_1"/>
<name>J7RGN4_HUIN7</name>
<dbReference type="Proteomes" id="UP000006310">
    <property type="component" value="Chromosome 2"/>
</dbReference>
<dbReference type="GO" id="GO:0007021">
    <property type="term" value="P:tubulin complex assembly"/>
    <property type="evidence" value="ECO:0007669"/>
    <property type="project" value="EnsemblFungi"/>
</dbReference>
<dbReference type="GO" id="GO:0051082">
    <property type="term" value="F:unfolded protein binding"/>
    <property type="evidence" value="ECO:0007669"/>
    <property type="project" value="InterPro"/>
</dbReference>
<dbReference type="EMBL" id="HE978315">
    <property type="protein sequence ID" value="CCK68703.1"/>
    <property type="molecule type" value="Genomic_DNA"/>
</dbReference>
<dbReference type="KEGG" id="kng:KNAG_0B02610"/>
<dbReference type="OMA" id="VQTEFAQ"/>
<protein>
    <recommendedName>
        <fullName evidence="6">Prefoldin subunit 6</fullName>
    </recommendedName>
</protein>
<dbReference type="Gene3D" id="1.10.287.370">
    <property type="match status" value="1"/>
</dbReference>
<dbReference type="FunFam" id="1.10.287.370:FF:000003">
    <property type="entry name" value="Prefoldin subunit 6"/>
    <property type="match status" value="1"/>
</dbReference>
<reference evidence="5" key="2">
    <citation type="submission" date="2012-08" db="EMBL/GenBank/DDBJ databases">
        <title>Genome sequence of Kazachstania naganishii.</title>
        <authorList>
            <person name="Gordon J.L."/>
            <person name="Armisen D."/>
            <person name="Proux-Wera E."/>
            <person name="OhEigeartaigh S.S."/>
            <person name="Byrne K.P."/>
            <person name="Wolfe K.H."/>
        </authorList>
    </citation>
    <scope>NUCLEOTIDE SEQUENCE [LARGE SCALE GENOMIC DNA]</scope>
    <source>
        <strain evidence="5">ATCC MYA-139 / BCRC 22969 / CBS 8797 / CCRC 22969 / KCTC 17520 / NBRC 10181 / NCYC 3082</strain>
    </source>
</reference>
<dbReference type="GeneID" id="34524353"/>
<dbReference type="GO" id="GO:0032968">
    <property type="term" value="P:positive regulation of transcription elongation by RNA polymerase II"/>
    <property type="evidence" value="ECO:0007669"/>
    <property type="project" value="EnsemblFungi"/>
</dbReference>
<dbReference type="GO" id="GO:0051087">
    <property type="term" value="F:protein-folding chaperone binding"/>
    <property type="evidence" value="ECO:0007669"/>
    <property type="project" value="TreeGrafter"/>
</dbReference>
<dbReference type="Pfam" id="PF01920">
    <property type="entry name" value="Prefoldin_2"/>
    <property type="match status" value="1"/>
</dbReference>
<evidence type="ECO:0008006" key="6">
    <source>
        <dbReference type="Google" id="ProtNLM"/>
    </source>
</evidence>
<evidence type="ECO:0000313" key="5">
    <source>
        <dbReference type="Proteomes" id="UP000006310"/>
    </source>
</evidence>